<dbReference type="PANTHER" id="PTHR30576:SF10">
    <property type="entry name" value="SLL5057 PROTEIN"/>
    <property type="match status" value="1"/>
</dbReference>
<evidence type="ECO:0000256" key="3">
    <source>
        <dbReference type="ARBA" id="ARBA00022679"/>
    </source>
</evidence>
<dbReference type="InterPro" id="IPR003362">
    <property type="entry name" value="Bact_transf"/>
</dbReference>
<feature type="transmembrane region" description="Helical" evidence="7">
    <location>
        <begin position="82"/>
        <end position="101"/>
    </location>
</feature>
<comment type="caution">
    <text evidence="9">The sequence shown here is derived from an EMBL/GenBank/DDBJ whole genome shotgun (WGS) entry which is preliminary data.</text>
</comment>
<dbReference type="GO" id="GO:0016020">
    <property type="term" value="C:membrane"/>
    <property type="evidence" value="ECO:0007669"/>
    <property type="project" value="UniProtKB-SubCell"/>
</dbReference>
<protein>
    <submittedName>
        <fullName evidence="9">Polyprenyl glycosylphosphotransferase</fullName>
    </submittedName>
</protein>
<keyword evidence="6 7" id="KW-0472">Membrane</keyword>
<keyword evidence="3" id="KW-0808">Transferase</keyword>
<accession>A0A916XE37</accession>
<dbReference type="NCBIfam" id="TIGR03025">
    <property type="entry name" value="EPS_sugtrans"/>
    <property type="match status" value="1"/>
</dbReference>
<comment type="similarity">
    <text evidence="2">Belongs to the bacterial sugar transferase family.</text>
</comment>
<dbReference type="GO" id="GO:0016780">
    <property type="term" value="F:phosphotransferase activity, for other substituted phosphate groups"/>
    <property type="evidence" value="ECO:0007669"/>
    <property type="project" value="TreeGrafter"/>
</dbReference>
<evidence type="ECO:0000256" key="6">
    <source>
        <dbReference type="ARBA" id="ARBA00023136"/>
    </source>
</evidence>
<comment type="subcellular location">
    <subcellularLocation>
        <location evidence="1">Membrane</location>
        <topology evidence="1">Multi-pass membrane protein</topology>
    </subcellularLocation>
</comment>
<feature type="transmembrane region" description="Helical" evidence="7">
    <location>
        <begin position="261"/>
        <end position="281"/>
    </location>
</feature>
<evidence type="ECO:0000256" key="2">
    <source>
        <dbReference type="ARBA" id="ARBA00006464"/>
    </source>
</evidence>
<evidence type="ECO:0000259" key="8">
    <source>
        <dbReference type="Pfam" id="PF02397"/>
    </source>
</evidence>
<dbReference type="AlphaFoldDB" id="A0A916XE37"/>
<evidence type="ECO:0000256" key="1">
    <source>
        <dbReference type="ARBA" id="ARBA00004141"/>
    </source>
</evidence>
<keyword evidence="4 7" id="KW-0812">Transmembrane</keyword>
<gene>
    <name evidence="9" type="ORF">GCM10011410_19810</name>
</gene>
<feature type="transmembrane region" description="Helical" evidence="7">
    <location>
        <begin position="59"/>
        <end position="76"/>
    </location>
</feature>
<organism evidence="9 10">
    <name type="scientific">Hoyosella rhizosphaerae</name>
    <dbReference type="NCBI Taxonomy" id="1755582"/>
    <lineage>
        <taxon>Bacteria</taxon>
        <taxon>Bacillati</taxon>
        <taxon>Actinomycetota</taxon>
        <taxon>Actinomycetes</taxon>
        <taxon>Mycobacteriales</taxon>
        <taxon>Hoyosellaceae</taxon>
        <taxon>Hoyosella</taxon>
    </lineage>
</organism>
<dbReference type="Pfam" id="PF02397">
    <property type="entry name" value="Bac_transf"/>
    <property type="match status" value="1"/>
</dbReference>
<evidence type="ECO:0000256" key="7">
    <source>
        <dbReference type="SAM" id="Phobius"/>
    </source>
</evidence>
<keyword evidence="10" id="KW-1185">Reference proteome</keyword>
<evidence type="ECO:0000256" key="5">
    <source>
        <dbReference type="ARBA" id="ARBA00022989"/>
    </source>
</evidence>
<sequence length="449" mass="49125">MIRFGVEGALVYPIPDILGYTAVSLFIIVVWLAALVLLGARDVRIIGTGGEEYQRIIQSTLTVFGVIAIVGLLFQLDLARGYLAIAFPLGLVGLLVSRWLARRLLSNARASGHCSTNVIVVGGGKAAIDMMSGFRRQPALGYNVAGVCIPGYVGAANQTISIGDESIPILGDETAVLDAVCTTRSNTVAVTATEQIGPHGLRDLAWSLQELGVDLVVHPGVMDVAGPRLKIRPVAGMPLLHVEEPQYEGATRIKKALFDRIGALVSLLVFAPIMIAVAIAIKAHDRGPVFYRQVRVGKQGRELRMWKFRSMVPNADKLLNETRAELGLEDDTFFKAENDPRITPIGRFIRRTSIDELPQLFNVLMGQMSLVGPRPLVNGEGSEIPDYVERRILVRPGMTGLWQVSGRSSLSEDDRVRLDLSYVENWSMMQDVVIMWRTVRTVLQGDGAY</sequence>
<dbReference type="Proteomes" id="UP000641514">
    <property type="component" value="Unassembled WGS sequence"/>
</dbReference>
<name>A0A916XE37_9ACTN</name>
<dbReference type="PANTHER" id="PTHR30576">
    <property type="entry name" value="COLANIC BIOSYNTHESIS UDP-GLUCOSE LIPID CARRIER TRANSFERASE"/>
    <property type="match status" value="1"/>
</dbReference>
<evidence type="ECO:0000313" key="9">
    <source>
        <dbReference type="EMBL" id="GGC67175.1"/>
    </source>
</evidence>
<dbReference type="InterPro" id="IPR017475">
    <property type="entry name" value="EPS_sugar_tfrase"/>
</dbReference>
<feature type="domain" description="Bacterial sugar transferase" evidence="8">
    <location>
        <begin position="255"/>
        <end position="444"/>
    </location>
</feature>
<proteinExistence type="inferred from homology"/>
<reference evidence="9" key="2">
    <citation type="submission" date="2020-09" db="EMBL/GenBank/DDBJ databases">
        <authorList>
            <person name="Sun Q."/>
            <person name="Zhou Y."/>
        </authorList>
    </citation>
    <scope>NUCLEOTIDE SEQUENCE</scope>
    <source>
        <strain evidence="9">CGMCC 1.15478</strain>
    </source>
</reference>
<keyword evidence="5 7" id="KW-1133">Transmembrane helix</keyword>
<dbReference type="Pfam" id="PF13727">
    <property type="entry name" value="CoA_binding_3"/>
    <property type="match status" value="1"/>
</dbReference>
<evidence type="ECO:0000256" key="4">
    <source>
        <dbReference type="ARBA" id="ARBA00022692"/>
    </source>
</evidence>
<feature type="transmembrane region" description="Helical" evidence="7">
    <location>
        <begin position="17"/>
        <end position="38"/>
    </location>
</feature>
<reference evidence="9" key="1">
    <citation type="journal article" date="2014" name="Int. J. Syst. Evol. Microbiol.">
        <title>Complete genome sequence of Corynebacterium casei LMG S-19264T (=DSM 44701T), isolated from a smear-ripened cheese.</title>
        <authorList>
            <consortium name="US DOE Joint Genome Institute (JGI-PGF)"/>
            <person name="Walter F."/>
            <person name="Albersmeier A."/>
            <person name="Kalinowski J."/>
            <person name="Ruckert C."/>
        </authorList>
    </citation>
    <scope>NUCLEOTIDE SEQUENCE</scope>
    <source>
        <strain evidence="9">CGMCC 1.15478</strain>
    </source>
</reference>
<evidence type="ECO:0000313" key="10">
    <source>
        <dbReference type="Proteomes" id="UP000641514"/>
    </source>
</evidence>
<dbReference type="EMBL" id="BMJH01000002">
    <property type="protein sequence ID" value="GGC67175.1"/>
    <property type="molecule type" value="Genomic_DNA"/>
</dbReference>